<dbReference type="SUPFAM" id="SSF47781">
    <property type="entry name" value="RuvA domain 2-like"/>
    <property type="match status" value="1"/>
</dbReference>
<name>A0A1I8AMV6_9BILA</name>
<feature type="transmembrane region" description="Helical" evidence="7">
    <location>
        <begin position="653"/>
        <end position="676"/>
    </location>
</feature>
<comment type="subcellular location">
    <subcellularLocation>
        <location evidence="2">Membrane</location>
        <topology evidence="2">Multi-pass membrane protein</topology>
    </subcellularLocation>
    <subcellularLocation>
        <location evidence="1">Nucleus</location>
    </subcellularLocation>
</comment>
<dbReference type="Gene3D" id="1.20.1250.20">
    <property type="entry name" value="MFS general substrate transporter like domains"/>
    <property type="match status" value="1"/>
</dbReference>
<dbReference type="PANTHER" id="PTHR23511">
    <property type="entry name" value="SYNAPTIC VESICLE GLYCOPROTEIN 2"/>
    <property type="match status" value="1"/>
</dbReference>
<dbReference type="InterPro" id="IPR025657">
    <property type="entry name" value="RadC_JAB"/>
</dbReference>
<keyword evidence="4 7" id="KW-0812">Transmembrane</keyword>
<dbReference type="InterPro" id="IPR046778">
    <property type="entry name" value="UPF0758_N"/>
</dbReference>
<keyword evidence="9" id="KW-1185">Reference proteome</keyword>
<dbReference type="Pfam" id="PF07690">
    <property type="entry name" value="MFS_1"/>
    <property type="match status" value="1"/>
</dbReference>
<dbReference type="Gene3D" id="3.40.50.10490">
    <property type="entry name" value="Glucose-6-phosphate isomerase like protein, domain 1"/>
    <property type="match status" value="1"/>
</dbReference>
<dbReference type="Gene3D" id="1.10.10.10">
    <property type="entry name" value="Winged helix-like DNA-binding domain superfamily/Winged helix DNA-binding domain"/>
    <property type="match status" value="1"/>
</dbReference>
<sequence>MLAHGPACLSTPELLGIILRTGTRERNAVELGQMLLDHFNGLKGLLSADASALRQLDGIGPAKCAELLVIRELQRRCALESLTDLPVLNQADKVREYCLAHIGHLPVEHCLALFLDNQLRLICAEEISRGTLASLAHVSNATVTRFIRRLGYSNYEAARKQVRSEKKAGSPLLLAATETEAERSLATQLQQSQNNLASTYRRIPDSLLQEIAQAILAARKVWVLGFRSSHALANYFRWQLLQIVPEAQLIPGPGETMGEHLAGIHADDVVVIFALRRRVRNMDQLIGQMAQLNPNVLHITDQLSAEKSACRWTLRCDVQSPGVLDNHVAVIGLCHLILSQVMDQAGPAGRRHLGMVEAFHDSFLELKQQTLPADTGQAQASSTANNHTVQQQLENSLETIGVTNSHRKVLALILLGVLFDVLEQNAVGLVGPLLQEHWGLTPRDVGFLNTLTFAAAALGRLLSGYIADHYGRRVMLTINLALFTLGALICALAPSYWVLGLGRMIVGFGLGGEISIAVTMLAEFCSSRFRGTAVGTINVAGGGLGNMLAPAFGLLVFTLFPGPESWRWVFGLLVMPAFMVLFYRRYIPETPRFLVSQGRIDEANQVLNILASGKLGRHVANPYPYLHSGPQAQKAERVRLSEIFQGPLAMRTLVTGIAVCMTYGAQLTVLTLMPTLLVEQGYSLVKSYTFTILMQSGSLLGALTASYLGSRVPRKRVFTFGALLACASGLAFGFLSFNIYLVLLFGA</sequence>
<dbReference type="InterPro" id="IPR009057">
    <property type="entry name" value="Homeodomain-like_sf"/>
</dbReference>
<evidence type="ECO:0000256" key="1">
    <source>
        <dbReference type="ARBA" id="ARBA00004123"/>
    </source>
</evidence>
<dbReference type="GO" id="GO:0016020">
    <property type="term" value="C:membrane"/>
    <property type="evidence" value="ECO:0007669"/>
    <property type="project" value="UniProtKB-SubCell"/>
</dbReference>
<proteinExistence type="predicted"/>
<dbReference type="SUPFAM" id="SSF46689">
    <property type="entry name" value="Homeodomain-like"/>
    <property type="match status" value="1"/>
</dbReference>
<evidence type="ECO:0000313" key="10">
    <source>
        <dbReference type="WBParaSite" id="L893_g7613.t1"/>
    </source>
</evidence>
<feature type="transmembrane region" description="Helical" evidence="7">
    <location>
        <begin position="505"/>
        <end position="525"/>
    </location>
</feature>
<dbReference type="InterPro" id="IPR036388">
    <property type="entry name" value="WH-like_DNA-bd_sf"/>
</dbReference>
<feature type="domain" description="Major facilitator superfamily (MFS) profile" evidence="8">
    <location>
        <begin position="409"/>
        <end position="747"/>
    </location>
</feature>
<keyword evidence="3" id="KW-0813">Transport</keyword>
<accession>A0A1I8AMV6</accession>
<dbReference type="SUPFAM" id="SSF103473">
    <property type="entry name" value="MFS general substrate transporter"/>
    <property type="match status" value="1"/>
</dbReference>
<evidence type="ECO:0000256" key="6">
    <source>
        <dbReference type="ARBA" id="ARBA00023136"/>
    </source>
</evidence>
<evidence type="ECO:0000313" key="9">
    <source>
        <dbReference type="Proteomes" id="UP000095287"/>
    </source>
</evidence>
<dbReference type="PROSITE" id="PS50850">
    <property type="entry name" value="MFS"/>
    <property type="match status" value="1"/>
</dbReference>
<keyword evidence="6 7" id="KW-0472">Membrane</keyword>
<dbReference type="PANTHER" id="PTHR23511:SF34">
    <property type="entry name" value="SYNAPTIC VESICLE GLYCOPROTEIN 2"/>
    <property type="match status" value="1"/>
</dbReference>
<protein>
    <submittedName>
        <fullName evidence="10">MFS domain-containing protein</fullName>
    </submittedName>
</protein>
<evidence type="ECO:0000256" key="7">
    <source>
        <dbReference type="SAM" id="Phobius"/>
    </source>
</evidence>
<dbReference type="SUPFAM" id="SSF53697">
    <property type="entry name" value="SIS domain"/>
    <property type="match status" value="1"/>
</dbReference>
<dbReference type="GO" id="GO:0005634">
    <property type="term" value="C:nucleus"/>
    <property type="evidence" value="ECO:0007669"/>
    <property type="project" value="UniProtKB-SubCell"/>
</dbReference>
<reference evidence="10" key="1">
    <citation type="submission" date="2016-11" db="UniProtKB">
        <authorList>
            <consortium name="WormBaseParasite"/>
        </authorList>
    </citation>
    <scope>IDENTIFICATION</scope>
</reference>
<dbReference type="GO" id="GO:1901135">
    <property type="term" value="P:carbohydrate derivative metabolic process"/>
    <property type="evidence" value="ECO:0007669"/>
    <property type="project" value="InterPro"/>
</dbReference>
<dbReference type="WBParaSite" id="L893_g7613.t1">
    <property type="protein sequence ID" value="L893_g7613.t1"/>
    <property type="gene ID" value="L893_g7613"/>
</dbReference>
<keyword evidence="5 7" id="KW-1133">Transmembrane helix</keyword>
<evidence type="ECO:0000259" key="8">
    <source>
        <dbReference type="PROSITE" id="PS50850"/>
    </source>
</evidence>
<dbReference type="GO" id="GO:0097367">
    <property type="term" value="F:carbohydrate derivative binding"/>
    <property type="evidence" value="ECO:0007669"/>
    <property type="project" value="InterPro"/>
</dbReference>
<evidence type="ECO:0000256" key="2">
    <source>
        <dbReference type="ARBA" id="ARBA00004141"/>
    </source>
</evidence>
<dbReference type="InterPro" id="IPR036259">
    <property type="entry name" value="MFS_trans_sf"/>
</dbReference>
<dbReference type="AlphaFoldDB" id="A0A1I8AMV6"/>
<organism evidence="9 10">
    <name type="scientific">Steinernema glaseri</name>
    <dbReference type="NCBI Taxonomy" id="37863"/>
    <lineage>
        <taxon>Eukaryota</taxon>
        <taxon>Metazoa</taxon>
        <taxon>Ecdysozoa</taxon>
        <taxon>Nematoda</taxon>
        <taxon>Chromadorea</taxon>
        <taxon>Rhabditida</taxon>
        <taxon>Tylenchina</taxon>
        <taxon>Panagrolaimomorpha</taxon>
        <taxon>Strongyloidoidea</taxon>
        <taxon>Steinernematidae</taxon>
        <taxon>Steinernema</taxon>
    </lineage>
</organism>
<dbReference type="Proteomes" id="UP000095287">
    <property type="component" value="Unplaced"/>
</dbReference>
<feature type="transmembrane region" description="Helical" evidence="7">
    <location>
        <begin position="720"/>
        <end position="745"/>
    </location>
</feature>
<dbReference type="InterPro" id="IPR001347">
    <property type="entry name" value="SIS_dom"/>
</dbReference>
<feature type="transmembrane region" description="Helical" evidence="7">
    <location>
        <begin position="566"/>
        <end position="583"/>
    </location>
</feature>
<dbReference type="Pfam" id="PF01380">
    <property type="entry name" value="SIS"/>
    <property type="match status" value="1"/>
</dbReference>
<evidence type="ECO:0000256" key="4">
    <source>
        <dbReference type="ARBA" id="ARBA00022692"/>
    </source>
</evidence>
<feature type="transmembrane region" description="Helical" evidence="7">
    <location>
        <begin position="688"/>
        <end position="708"/>
    </location>
</feature>
<dbReference type="InterPro" id="IPR011701">
    <property type="entry name" value="MFS"/>
</dbReference>
<dbReference type="InterPro" id="IPR046348">
    <property type="entry name" value="SIS_dom_sf"/>
</dbReference>
<dbReference type="InterPro" id="IPR020846">
    <property type="entry name" value="MFS_dom"/>
</dbReference>
<dbReference type="Pfam" id="PF04002">
    <property type="entry name" value="RadC"/>
    <property type="match status" value="1"/>
</dbReference>
<dbReference type="GO" id="GO:0022857">
    <property type="term" value="F:transmembrane transporter activity"/>
    <property type="evidence" value="ECO:0007669"/>
    <property type="project" value="InterPro"/>
</dbReference>
<feature type="transmembrane region" description="Helical" evidence="7">
    <location>
        <begin position="446"/>
        <end position="466"/>
    </location>
</feature>
<evidence type="ECO:0000256" key="5">
    <source>
        <dbReference type="ARBA" id="ARBA00022989"/>
    </source>
</evidence>
<dbReference type="InterPro" id="IPR010994">
    <property type="entry name" value="RuvA_2-like"/>
</dbReference>
<dbReference type="Pfam" id="PF20582">
    <property type="entry name" value="UPF0758_N"/>
    <property type="match status" value="1"/>
</dbReference>
<feature type="transmembrane region" description="Helical" evidence="7">
    <location>
        <begin position="478"/>
        <end position="499"/>
    </location>
</feature>
<evidence type="ECO:0000256" key="3">
    <source>
        <dbReference type="ARBA" id="ARBA00022448"/>
    </source>
</evidence>
<feature type="transmembrane region" description="Helical" evidence="7">
    <location>
        <begin position="537"/>
        <end position="560"/>
    </location>
</feature>